<evidence type="ECO:0000313" key="2">
    <source>
        <dbReference type="Proteomes" id="UP001359485"/>
    </source>
</evidence>
<proteinExistence type="predicted"/>
<dbReference type="Proteomes" id="UP001359485">
    <property type="component" value="Unassembled WGS sequence"/>
</dbReference>
<dbReference type="EMBL" id="JAWJWF010000047">
    <property type="protein sequence ID" value="KAK6622512.1"/>
    <property type="molecule type" value="Genomic_DNA"/>
</dbReference>
<accession>A0ABR1AMK8</accession>
<reference evidence="1 2" key="1">
    <citation type="submission" date="2023-09" db="EMBL/GenBank/DDBJ databases">
        <title>Genomes of two closely related lineages of the louse Polyplax serrata with different host specificities.</title>
        <authorList>
            <person name="Martinu J."/>
            <person name="Tarabai H."/>
            <person name="Stefka J."/>
            <person name="Hypsa V."/>
        </authorList>
    </citation>
    <scope>NUCLEOTIDE SEQUENCE [LARGE SCALE GENOMIC DNA]</scope>
    <source>
        <strain evidence="1">98ZLc_SE</strain>
    </source>
</reference>
<gene>
    <name evidence="1" type="ORF">RUM44_002324</name>
</gene>
<keyword evidence="2" id="KW-1185">Reference proteome</keyword>
<sequence>MEGLGWEWSVKGLKYDEEEDEVVAAASAAVRMKPKMQKETRQIRMIFECDFSVSPKSLVRVTVGGSRGSSWQQTLAWLITGNMKCLS</sequence>
<comment type="caution">
    <text evidence="1">The sequence shown here is derived from an EMBL/GenBank/DDBJ whole genome shotgun (WGS) entry which is preliminary data.</text>
</comment>
<protein>
    <submittedName>
        <fullName evidence="1">Uncharacterized protein</fullName>
    </submittedName>
</protein>
<evidence type="ECO:0000313" key="1">
    <source>
        <dbReference type="EMBL" id="KAK6622512.1"/>
    </source>
</evidence>
<organism evidence="1 2">
    <name type="scientific">Polyplax serrata</name>
    <name type="common">Common mouse louse</name>
    <dbReference type="NCBI Taxonomy" id="468196"/>
    <lineage>
        <taxon>Eukaryota</taxon>
        <taxon>Metazoa</taxon>
        <taxon>Ecdysozoa</taxon>
        <taxon>Arthropoda</taxon>
        <taxon>Hexapoda</taxon>
        <taxon>Insecta</taxon>
        <taxon>Pterygota</taxon>
        <taxon>Neoptera</taxon>
        <taxon>Paraneoptera</taxon>
        <taxon>Psocodea</taxon>
        <taxon>Troctomorpha</taxon>
        <taxon>Phthiraptera</taxon>
        <taxon>Anoplura</taxon>
        <taxon>Polyplacidae</taxon>
        <taxon>Polyplax</taxon>
    </lineage>
</organism>
<name>A0ABR1AMK8_POLSC</name>